<reference evidence="13 14" key="1">
    <citation type="submission" date="2019-07" db="EMBL/GenBank/DDBJ databases">
        <title>Genomics analysis of Aphanomyces spp. identifies a new class of oomycete effector associated with host adaptation.</title>
        <authorList>
            <person name="Gaulin E."/>
        </authorList>
    </citation>
    <scope>NUCLEOTIDE SEQUENCE [LARGE SCALE GENOMIC DNA]</scope>
    <source>
        <strain evidence="13 14">ATCC 201684</strain>
    </source>
</reference>
<evidence type="ECO:0000259" key="12">
    <source>
        <dbReference type="Pfam" id="PF22666"/>
    </source>
</evidence>
<feature type="signal peptide" evidence="9">
    <location>
        <begin position="1"/>
        <end position="20"/>
    </location>
</feature>
<evidence type="ECO:0000256" key="6">
    <source>
        <dbReference type="ARBA" id="ARBA00038429"/>
    </source>
</evidence>
<evidence type="ECO:0000256" key="9">
    <source>
        <dbReference type="SAM" id="SignalP"/>
    </source>
</evidence>
<dbReference type="SUPFAM" id="SSF51445">
    <property type="entry name" value="(Trans)glycosidases"/>
    <property type="match status" value="1"/>
</dbReference>
<sequence length="785" mass="88664">MSWRPWIVVLISLCAIVCRASTVSLESWRFYNTDTSPSDLVVDITTTIPGTSHTHLQQANIIPNPLERYNERELQWVAQSTWVYETTFDVTNVVPSRLLLESVDGPASIFVNECPVAETANSFISYSFNISSLIQKGQNSIKIKFEPVLNYTYRKAAEYPYKIHATINPNTWAEPTERAFLRKTGSDSGWDWGPAFLTTGLKGSVHVHFEDDDESCAMRIEEYSVDQIFKDNKVELALNLDIEGQCGTEAVIAQLTIDDDEVVSTPVNTLDHKVVLKHAIANPVLWWPYGYGEPHLYRIKLALIRTSDNATLHSRQGKVGVRQVRLVQTPEAGGGHTFYFEVNGVAVVAKGANHVPLDSFPLAPATGEIKRRHLLESARAANMNMVRVWGGGRYEVDEFYEACDELGLMVWQEFMFACASYPRDAAFLSSVTTEVQAQLRRLKKYSSIVVWGGNNENENMFEQFAANLPQKATFNRDTAIVDYVKLFVDTVQPLVAALDDSRPFLDTSPSNGLLTRTPYTKKWGNTSSTIEGDVHYYNVVDDCTEWQHLPRARFISEFGFQSFPSLRSLLEVSNATDWLTVDAIQEFLAFRQRSPNGTEKMLRQVARHFNIPTKAASTSVADHMAKWLHVTQLTQAVCYDAAISTWRRWGTMGILYWQLNDVWQGPSWSSIEYNGRWKPLHAIAKRAFAPVRPIAYLNNTRVLVSVVNDTPKPTATTVHITLRRLPGGDVIKNVTTVVTKETHIDDVWQKDLSALFKGTDCTRLNCFLDVRTDNGESRELKRPQD</sequence>
<dbReference type="PANTHER" id="PTHR43730">
    <property type="entry name" value="BETA-MANNOSIDASE"/>
    <property type="match status" value="1"/>
</dbReference>
<evidence type="ECO:0000256" key="5">
    <source>
        <dbReference type="ARBA" id="ARBA00023295"/>
    </source>
</evidence>
<organism evidence="13 14">
    <name type="scientific">Aphanomyces euteiches</name>
    <dbReference type="NCBI Taxonomy" id="100861"/>
    <lineage>
        <taxon>Eukaryota</taxon>
        <taxon>Sar</taxon>
        <taxon>Stramenopiles</taxon>
        <taxon>Oomycota</taxon>
        <taxon>Saprolegniomycetes</taxon>
        <taxon>Saprolegniales</taxon>
        <taxon>Verrucalvaceae</taxon>
        <taxon>Aphanomyces</taxon>
    </lineage>
</organism>
<keyword evidence="5" id="KW-0326">Glycosidase</keyword>
<comment type="catalytic activity">
    <reaction evidence="1">
        <text>Hydrolysis of terminal, non-reducing beta-D-mannose residues in beta-D-mannosides.</text>
        <dbReference type="EC" id="3.2.1.25"/>
    </reaction>
</comment>
<dbReference type="AlphaFoldDB" id="A0A6G0W6Z9"/>
<evidence type="ECO:0000313" key="13">
    <source>
        <dbReference type="EMBL" id="KAF0721917.1"/>
    </source>
</evidence>
<gene>
    <name evidence="13" type="ORF">Ae201684_018820</name>
</gene>
<dbReference type="InterPro" id="IPR017853">
    <property type="entry name" value="GH"/>
</dbReference>
<evidence type="ECO:0000313" key="14">
    <source>
        <dbReference type="Proteomes" id="UP000481153"/>
    </source>
</evidence>
<comment type="caution">
    <text evidence="13">The sequence shown here is derived from an EMBL/GenBank/DDBJ whole genome shotgun (WGS) entry which is preliminary data.</text>
</comment>
<protein>
    <recommendedName>
        <fullName evidence="7">Beta-mannosidase B</fullName>
        <ecNumber evidence="3">3.2.1.25</ecNumber>
    </recommendedName>
    <alternativeName>
        <fullName evidence="8">Mannanase B</fullName>
    </alternativeName>
</protein>
<dbReference type="GO" id="GO:0006516">
    <property type="term" value="P:glycoprotein catabolic process"/>
    <property type="evidence" value="ECO:0007669"/>
    <property type="project" value="TreeGrafter"/>
</dbReference>
<dbReference type="GO" id="GO:0004567">
    <property type="term" value="F:beta-mannosidase activity"/>
    <property type="evidence" value="ECO:0007669"/>
    <property type="project" value="UniProtKB-EC"/>
</dbReference>
<feature type="domain" description="Beta-mannosidase-like galactose-binding" evidence="12">
    <location>
        <begin position="28"/>
        <end position="201"/>
    </location>
</feature>
<accession>A0A6G0W6Z9</accession>
<feature type="chain" id="PRO_5026298045" description="Beta-mannosidase B" evidence="9">
    <location>
        <begin position="21"/>
        <end position="785"/>
    </location>
</feature>
<dbReference type="InterPro" id="IPR006102">
    <property type="entry name" value="Ig-like_GH2"/>
</dbReference>
<dbReference type="Gene3D" id="3.20.20.80">
    <property type="entry name" value="Glycosidases"/>
    <property type="match status" value="1"/>
</dbReference>
<dbReference type="Pfam" id="PF22666">
    <property type="entry name" value="Glyco_hydro_2_N2"/>
    <property type="match status" value="1"/>
</dbReference>
<dbReference type="Proteomes" id="UP000481153">
    <property type="component" value="Unassembled WGS sequence"/>
</dbReference>
<dbReference type="GO" id="GO:0005975">
    <property type="term" value="P:carbohydrate metabolic process"/>
    <property type="evidence" value="ECO:0007669"/>
    <property type="project" value="InterPro"/>
</dbReference>
<dbReference type="EC" id="3.2.1.25" evidence="3"/>
<dbReference type="VEuPathDB" id="FungiDB:AeMF1_016396"/>
<evidence type="ECO:0000256" key="7">
    <source>
        <dbReference type="ARBA" id="ARBA00041069"/>
    </source>
</evidence>
<dbReference type="Gene3D" id="2.60.40.10">
    <property type="entry name" value="Immunoglobulins"/>
    <property type="match status" value="1"/>
</dbReference>
<evidence type="ECO:0000256" key="8">
    <source>
        <dbReference type="ARBA" id="ARBA00041614"/>
    </source>
</evidence>
<keyword evidence="9" id="KW-0732">Signal</keyword>
<evidence type="ECO:0000259" key="11">
    <source>
        <dbReference type="Pfam" id="PF17786"/>
    </source>
</evidence>
<dbReference type="InterPro" id="IPR013783">
    <property type="entry name" value="Ig-like_fold"/>
</dbReference>
<comment type="similarity">
    <text evidence="6">Belongs to the glycosyl hydrolase 2 family. Beta-mannosidase B subfamily.</text>
</comment>
<name>A0A6G0W6Z9_9STRA</name>
<comment type="pathway">
    <text evidence="2">Glycan metabolism; N-glycan degradation.</text>
</comment>
<dbReference type="SUPFAM" id="SSF49303">
    <property type="entry name" value="beta-Galactosidase/glucuronidase domain"/>
    <property type="match status" value="1"/>
</dbReference>
<dbReference type="EMBL" id="VJMJ01000358">
    <property type="protein sequence ID" value="KAF0721917.1"/>
    <property type="molecule type" value="Genomic_DNA"/>
</dbReference>
<evidence type="ECO:0000256" key="4">
    <source>
        <dbReference type="ARBA" id="ARBA00022801"/>
    </source>
</evidence>
<evidence type="ECO:0000259" key="10">
    <source>
        <dbReference type="Pfam" id="PF00703"/>
    </source>
</evidence>
<proteinExistence type="inferred from homology"/>
<dbReference type="Gene3D" id="2.60.120.260">
    <property type="entry name" value="Galactose-binding domain-like"/>
    <property type="match status" value="1"/>
</dbReference>
<dbReference type="PANTHER" id="PTHR43730:SF1">
    <property type="entry name" value="BETA-MANNOSIDASE"/>
    <property type="match status" value="1"/>
</dbReference>
<feature type="domain" description="Mannosidase Ig/CBM-like" evidence="11">
    <location>
        <begin position="701"/>
        <end position="774"/>
    </location>
</feature>
<dbReference type="InterPro" id="IPR008979">
    <property type="entry name" value="Galactose-bd-like_sf"/>
</dbReference>
<feature type="domain" description="Glycoside hydrolase family 2 immunoglobulin-like beta-sandwich" evidence="10">
    <location>
        <begin position="219"/>
        <end position="322"/>
    </location>
</feature>
<dbReference type="Pfam" id="PF00703">
    <property type="entry name" value="Glyco_hydro_2"/>
    <property type="match status" value="1"/>
</dbReference>
<evidence type="ECO:0000256" key="2">
    <source>
        <dbReference type="ARBA" id="ARBA00004740"/>
    </source>
</evidence>
<dbReference type="InterPro" id="IPR036156">
    <property type="entry name" value="Beta-gal/glucu_dom_sf"/>
</dbReference>
<dbReference type="Pfam" id="PF17786">
    <property type="entry name" value="Mannosidase_ig"/>
    <property type="match status" value="1"/>
</dbReference>
<evidence type="ECO:0000256" key="3">
    <source>
        <dbReference type="ARBA" id="ARBA00012754"/>
    </source>
</evidence>
<keyword evidence="4" id="KW-0378">Hydrolase</keyword>
<dbReference type="InterPro" id="IPR041447">
    <property type="entry name" value="Mannosidase_ig"/>
</dbReference>
<dbReference type="FunFam" id="3.20.20.80:FF:000050">
    <property type="entry name" value="Beta-mannosidase B"/>
    <property type="match status" value="1"/>
</dbReference>
<keyword evidence="14" id="KW-1185">Reference proteome</keyword>
<dbReference type="InterPro" id="IPR050887">
    <property type="entry name" value="Beta-mannosidase_GH2"/>
</dbReference>
<dbReference type="InterPro" id="IPR054593">
    <property type="entry name" value="Beta-mannosidase-like_N2"/>
</dbReference>
<dbReference type="SUPFAM" id="SSF49785">
    <property type="entry name" value="Galactose-binding domain-like"/>
    <property type="match status" value="1"/>
</dbReference>
<evidence type="ECO:0000256" key="1">
    <source>
        <dbReference type="ARBA" id="ARBA00000829"/>
    </source>
</evidence>